<evidence type="ECO:0000313" key="1">
    <source>
        <dbReference type="EMBL" id="KAG9338119.1"/>
    </source>
</evidence>
<comment type="caution">
    <text evidence="1">The sequence shown here is derived from an EMBL/GenBank/DDBJ whole genome shotgun (WGS) entry which is preliminary data.</text>
</comment>
<evidence type="ECO:0008006" key="3">
    <source>
        <dbReference type="Google" id="ProtNLM"/>
    </source>
</evidence>
<dbReference type="Gene3D" id="2.130.10.10">
    <property type="entry name" value="YVTN repeat-like/Quinoprotein amine dehydrogenase"/>
    <property type="match status" value="2"/>
</dbReference>
<dbReference type="PANTHER" id="PTHR44163:SF1">
    <property type="entry name" value="U3 SMALL NUCLEOLAR RNA-ASSOCIATED PROTEIN 4 HOMOLOG"/>
    <property type="match status" value="1"/>
</dbReference>
<accession>A0A8T2NCW0</accession>
<name>A0A8T2NCW0_9TELE</name>
<protein>
    <recommendedName>
        <fullName evidence="3">Cirhin</fullName>
    </recommendedName>
</protein>
<dbReference type="Proteomes" id="UP000824540">
    <property type="component" value="Unassembled WGS sequence"/>
</dbReference>
<dbReference type="GO" id="GO:0000462">
    <property type="term" value="P:maturation of SSU-rRNA from tricistronic rRNA transcript (SSU-rRNA, 5.8S rRNA, LSU-rRNA)"/>
    <property type="evidence" value="ECO:0007669"/>
    <property type="project" value="InterPro"/>
</dbReference>
<keyword evidence="2" id="KW-1185">Reference proteome</keyword>
<dbReference type="SUPFAM" id="SSF50978">
    <property type="entry name" value="WD40 repeat-like"/>
    <property type="match status" value="1"/>
</dbReference>
<dbReference type="SMART" id="SM00320">
    <property type="entry name" value="WD40"/>
    <property type="match status" value="7"/>
</dbReference>
<dbReference type="GO" id="GO:0034455">
    <property type="term" value="C:t-UTP complex"/>
    <property type="evidence" value="ECO:0007669"/>
    <property type="project" value="TreeGrafter"/>
</dbReference>
<dbReference type="GO" id="GO:0030686">
    <property type="term" value="C:90S preribosome"/>
    <property type="evidence" value="ECO:0007669"/>
    <property type="project" value="InterPro"/>
</dbReference>
<dbReference type="EMBL" id="JAFBMS010000073">
    <property type="protein sequence ID" value="KAG9338119.1"/>
    <property type="molecule type" value="Genomic_DNA"/>
</dbReference>
<dbReference type="GO" id="GO:0032040">
    <property type="term" value="C:small-subunit processome"/>
    <property type="evidence" value="ECO:0007669"/>
    <property type="project" value="TreeGrafter"/>
</dbReference>
<dbReference type="AlphaFoldDB" id="A0A8T2NCW0"/>
<dbReference type="SUPFAM" id="SSF101898">
    <property type="entry name" value="NHL repeat"/>
    <property type="match status" value="1"/>
</dbReference>
<evidence type="ECO:0000313" key="2">
    <source>
        <dbReference type="Proteomes" id="UP000824540"/>
    </source>
</evidence>
<dbReference type="InterPro" id="IPR036322">
    <property type="entry name" value="WD40_repeat_dom_sf"/>
</dbReference>
<proteinExistence type="predicted"/>
<dbReference type="OrthoDB" id="8883818at2759"/>
<dbReference type="PANTHER" id="PTHR44163">
    <property type="entry name" value="U3 SMALL NUCLEOLAR RNA-ASSOCIATED PROTEIN 4 HOMOLOG"/>
    <property type="match status" value="1"/>
</dbReference>
<dbReference type="InterPro" id="IPR015943">
    <property type="entry name" value="WD40/YVTN_repeat-like_dom_sf"/>
</dbReference>
<gene>
    <name evidence="1" type="ORF">JZ751_027090</name>
</gene>
<organism evidence="1 2">
    <name type="scientific">Albula glossodonta</name>
    <name type="common">roundjaw bonefish</name>
    <dbReference type="NCBI Taxonomy" id="121402"/>
    <lineage>
        <taxon>Eukaryota</taxon>
        <taxon>Metazoa</taxon>
        <taxon>Chordata</taxon>
        <taxon>Craniata</taxon>
        <taxon>Vertebrata</taxon>
        <taxon>Euteleostomi</taxon>
        <taxon>Actinopterygii</taxon>
        <taxon>Neopterygii</taxon>
        <taxon>Teleostei</taxon>
        <taxon>Albuliformes</taxon>
        <taxon>Albulidae</taxon>
        <taxon>Albula</taxon>
    </lineage>
</organism>
<dbReference type="GO" id="GO:0003723">
    <property type="term" value="F:RNA binding"/>
    <property type="evidence" value="ECO:0007669"/>
    <property type="project" value="TreeGrafter"/>
</dbReference>
<reference evidence="1" key="1">
    <citation type="thesis" date="2021" institute="BYU ScholarsArchive" country="Provo, UT, USA">
        <title>Applications of and Algorithms for Genome Assembly and Genomic Analyses with an Emphasis on Marine Teleosts.</title>
        <authorList>
            <person name="Pickett B.D."/>
        </authorList>
    </citation>
    <scope>NUCLEOTIDE SEQUENCE</scope>
    <source>
        <strain evidence="1">HI-2016</strain>
    </source>
</reference>
<sequence>MGDFKVHRIGCEDGSVKLFEVHPENIQFERNLDRQKGRVMSLSWHKSGAQIAAGMLDMIRVFDVKSGHTVHRMLVDRGAGVRRRKCVVWSVVFLSDHTIISSDSAGKVQVWDGNMGTLIKTHQISKWDVLCLSVSQQVYGSHRWKTFGNNVHLLKLSRCGLGYYLEGRCPGKTHLLLDKVRVGQELQCLSRVMGDENSLVAGTSEGTVVQFQFLASTLAEAEREWVRTRTLKPHTHDVRAVLELEQIIVSGGMDTQLVVRPLMDKVEIKSQDTAPRKIHFPHRRLVSCAEQAGLLLFQFPAHLEVWRLGESDGHGRPGDRLLVRRKPEKLLQLKRKGEEQISCSALSNCGGWVAYSSVSSLRLFRLQCDNNNLSIVKISSLPKFLSSAHQLCFSADSSKLFVASSNTTVHVISLSKSECKHVHSFKSASGCTEPVHLLAPSADGAWLATANGACEIHIYNLHKLKPHCSLPLHRSCPSAMAIHPTTNNLVVVHADQQIFEFSVVEGRYTDWSRKLQRVGLHPLWLQRDTPVTHPLPDQRDQFFNQLTLKSLSEDERKSRIHAFKICKRFQPLLSMFMLKDGALVVVERPLLDITTQLPAPIGQKKFAT</sequence>
<dbReference type="InterPro" id="IPR001680">
    <property type="entry name" value="WD40_rpt"/>
</dbReference>
<dbReference type="InterPro" id="IPR046351">
    <property type="entry name" value="UTP4"/>
</dbReference>